<name>A0A285VPS3_9MICO</name>
<comment type="similarity">
    <text evidence="1 3">Belongs to the short-chain dehydrogenases/reductases (SDR) family.</text>
</comment>
<evidence type="ECO:0000256" key="3">
    <source>
        <dbReference type="RuleBase" id="RU000363"/>
    </source>
</evidence>
<evidence type="ECO:0000313" key="5">
    <source>
        <dbReference type="EMBL" id="SOC56059.1"/>
    </source>
</evidence>
<dbReference type="EMBL" id="OBQK01000006">
    <property type="protein sequence ID" value="SOC56059.1"/>
    <property type="molecule type" value="Genomic_DNA"/>
</dbReference>
<dbReference type="Proteomes" id="UP000219688">
    <property type="component" value="Unassembled WGS sequence"/>
</dbReference>
<evidence type="ECO:0000313" key="6">
    <source>
        <dbReference type="Proteomes" id="UP000219688"/>
    </source>
</evidence>
<dbReference type="PRINTS" id="PR00080">
    <property type="entry name" value="SDRFAMILY"/>
</dbReference>
<evidence type="ECO:0000256" key="1">
    <source>
        <dbReference type="ARBA" id="ARBA00006484"/>
    </source>
</evidence>
<evidence type="ECO:0000256" key="2">
    <source>
        <dbReference type="ARBA" id="ARBA00023002"/>
    </source>
</evidence>
<dbReference type="STRING" id="1122622.GCA_000421185_00197"/>
<dbReference type="GO" id="GO:0016491">
    <property type="term" value="F:oxidoreductase activity"/>
    <property type="evidence" value="ECO:0007669"/>
    <property type="project" value="UniProtKB-KW"/>
</dbReference>
<keyword evidence="2" id="KW-0560">Oxidoreductase</keyword>
<sequence length="259" mass="26795">MQITDTTVALVTGGASGLGETTARRLLADGARVVLVDLPGGRGEEVAAALGERATFVGADVRDEEQVAAAVARAAELGELRVVVCCAGVATPGRVLSRRGVLPLETFRTVVEINLVGTFNVLRLAAEQMAGNEPVPDERGLGDRGVIVTTASVAAFDGQVGQAAYASSKAGVAGLTLTCARDLADKAVRVMCIAPGVFETPMMAGMPDGVKESLEALVPHPPRLGRPEEYAALVAHIVENPLLNGEVVRLDGALRMPPR</sequence>
<gene>
    <name evidence="5" type="ORF">SAMN05421879_106183</name>
</gene>
<proteinExistence type="inferred from homology"/>
<organism evidence="5 6">
    <name type="scientific">Ornithinimicrobium cerasi</name>
    <dbReference type="NCBI Taxonomy" id="2248773"/>
    <lineage>
        <taxon>Bacteria</taxon>
        <taxon>Bacillati</taxon>
        <taxon>Actinomycetota</taxon>
        <taxon>Actinomycetes</taxon>
        <taxon>Micrococcales</taxon>
        <taxon>Ornithinimicrobiaceae</taxon>
        <taxon>Ornithinimicrobium</taxon>
    </lineage>
</organism>
<protein>
    <submittedName>
        <fullName evidence="5">NAD(P)-dependent dehydrogenase, short-chain alcohol dehydrogenase family</fullName>
    </submittedName>
</protein>
<dbReference type="PANTHER" id="PTHR43658">
    <property type="entry name" value="SHORT-CHAIN DEHYDROGENASE/REDUCTASE"/>
    <property type="match status" value="1"/>
</dbReference>
<dbReference type="Gene3D" id="3.40.50.720">
    <property type="entry name" value="NAD(P)-binding Rossmann-like Domain"/>
    <property type="match status" value="1"/>
</dbReference>
<dbReference type="SUPFAM" id="SSF51735">
    <property type="entry name" value="NAD(P)-binding Rossmann-fold domains"/>
    <property type="match status" value="1"/>
</dbReference>
<dbReference type="FunFam" id="3.40.50.720:FF:000215">
    <property type="entry name" value="3-hydroxyacyl-CoA dehydrogenase type-2"/>
    <property type="match status" value="1"/>
</dbReference>
<dbReference type="Pfam" id="PF00106">
    <property type="entry name" value="adh_short"/>
    <property type="match status" value="1"/>
</dbReference>
<accession>A0A285VPS3</accession>
<dbReference type="PANTHER" id="PTHR43658:SF8">
    <property type="entry name" value="17-BETA-HYDROXYSTEROID DEHYDROGENASE 14-RELATED"/>
    <property type="match status" value="1"/>
</dbReference>
<dbReference type="InterPro" id="IPR002347">
    <property type="entry name" value="SDR_fam"/>
</dbReference>
<dbReference type="RefSeq" id="WP_097188326.1">
    <property type="nucleotide sequence ID" value="NZ_OBQK01000006.1"/>
</dbReference>
<keyword evidence="6" id="KW-1185">Reference proteome</keyword>
<dbReference type="InterPro" id="IPR057326">
    <property type="entry name" value="KR_dom"/>
</dbReference>
<dbReference type="SMART" id="SM00822">
    <property type="entry name" value="PKS_KR"/>
    <property type="match status" value="1"/>
</dbReference>
<dbReference type="AlphaFoldDB" id="A0A285VPS3"/>
<feature type="domain" description="Ketoreductase" evidence="4">
    <location>
        <begin position="7"/>
        <end position="196"/>
    </location>
</feature>
<dbReference type="PRINTS" id="PR00081">
    <property type="entry name" value="GDHRDH"/>
</dbReference>
<evidence type="ECO:0000259" key="4">
    <source>
        <dbReference type="SMART" id="SM00822"/>
    </source>
</evidence>
<dbReference type="InterPro" id="IPR036291">
    <property type="entry name" value="NAD(P)-bd_dom_sf"/>
</dbReference>
<reference evidence="6" key="1">
    <citation type="submission" date="2017-08" db="EMBL/GenBank/DDBJ databases">
        <authorList>
            <person name="Varghese N."/>
            <person name="Submissions S."/>
        </authorList>
    </citation>
    <scope>NUCLEOTIDE SEQUENCE [LARGE SCALE GENOMIC DNA]</scope>
    <source>
        <strain evidence="6">USBA17B2</strain>
    </source>
</reference>